<dbReference type="InterPro" id="IPR001638">
    <property type="entry name" value="Solute-binding_3/MltF_N"/>
</dbReference>
<dbReference type="Pfam" id="PF00497">
    <property type="entry name" value="SBP_bac_3"/>
    <property type="match status" value="1"/>
</dbReference>
<keyword evidence="2 3" id="KW-0732">Signal</keyword>
<evidence type="ECO:0000313" key="6">
    <source>
        <dbReference type="Proteomes" id="UP001595476"/>
    </source>
</evidence>
<comment type="caution">
    <text evidence="5">The sequence shown here is derived from an EMBL/GenBank/DDBJ whole genome shotgun (WGS) entry which is preliminary data.</text>
</comment>
<dbReference type="CDD" id="cd13704">
    <property type="entry name" value="PBP2_HisK"/>
    <property type="match status" value="1"/>
</dbReference>
<feature type="domain" description="Solute-binding protein family 3/N-terminal" evidence="4">
    <location>
        <begin position="22"/>
        <end position="243"/>
    </location>
</feature>
<name>A0ABV7HIQ5_9GAMM</name>
<reference evidence="6" key="1">
    <citation type="journal article" date="2019" name="Int. J. Syst. Evol. Microbiol.">
        <title>The Global Catalogue of Microorganisms (GCM) 10K type strain sequencing project: providing services to taxonomists for standard genome sequencing and annotation.</title>
        <authorList>
            <consortium name="The Broad Institute Genomics Platform"/>
            <consortium name="The Broad Institute Genome Sequencing Center for Infectious Disease"/>
            <person name="Wu L."/>
            <person name="Ma J."/>
        </authorList>
    </citation>
    <scope>NUCLEOTIDE SEQUENCE [LARGE SCALE GENOMIC DNA]</scope>
    <source>
        <strain evidence="6">KCTC 52438</strain>
    </source>
</reference>
<evidence type="ECO:0000256" key="2">
    <source>
        <dbReference type="ARBA" id="ARBA00022729"/>
    </source>
</evidence>
<evidence type="ECO:0000256" key="3">
    <source>
        <dbReference type="SAM" id="SignalP"/>
    </source>
</evidence>
<dbReference type="PANTHER" id="PTHR35936">
    <property type="entry name" value="MEMBRANE-BOUND LYTIC MUREIN TRANSGLYCOSYLASE F"/>
    <property type="match status" value="1"/>
</dbReference>
<evidence type="ECO:0000259" key="4">
    <source>
        <dbReference type="SMART" id="SM00062"/>
    </source>
</evidence>
<comment type="similarity">
    <text evidence="1">Belongs to the bacterial solute-binding protein 3 family.</text>
</comment>
<dbReference type="PANTHER" id="PTHR35936:SF25">
    <property type="entry name" value="ABC TRANSPORTER SUBSTRATE-BINDING PROTEIN"/>
    <property type="match status" value="1"/>
</dbReference>
<dbReference type="SMART" id="SM00062">
    <property type="entry name" value="PBPb"/>
    <property type="match status" value="1"/>
</dbReference>
<dbReference type="Proteomes" id="UP001595476">
    <property type="component" value="Unassembled WGS sequence"/>
</dbReference>
<dbReference type="EMBL" id="JBHRSZ010000004">
    <property type="protein sequence ID" value="MFC3151436.1"/>
    <property type="molecule type" value="Genomic_DNA"/>
</dbReference>
<dbReference type="SUPFAM" id="SSF53850">
    <property type="entry name" value="Periplasmic binding protein-like II"/>
    <property type="match status" value="1"/>
</dbReference>
<organism evidence="5 6">
    <name type="scientific">Litoribrevibacter euphylliae</name>
    <dbReference type="NCBI Taxonomy" id="1834034"/>
    <lineage>
        <taxon>Bacteria</taxon>
        <taxon>Pseudomonadati</taxon>
        <taxon>Pseudomonadota</taxon>
        <taxon>Gammaproteobacteria</taxon>
        <taxon>Oceanospirillales</taxon>
        <taxon>Oceanospirillaceae</taxon>
        <taxon>Litoribrevibacter</taxon>
    </lineage>
</organism>
<accession>A0ABV7HIQ5</accession>
<feature type="signal peptide" evidence="3">
    <location>
        <begin position="1"/>
        <end position="20"/>
    </location>
</feature>
<protein>
    <submittedName>
        <fullName evidence="5">Transporter substrate-binding domain-containing protein</fullName>
    </submittedName>
</protein>
<proteinExistence type="inferred from homology"/>
<keyword evidence="6" id="KW-1185">Reference proteome</keyword>
<feature type="chain" id="PRO_5047184689" evidence="3">
    <location>
        <begin position="21"/>
        <end position="243"/>
    </location>
</feature>
<sequence>MIRALISTLFCLLFTVSSHAQTLTIAQDPWPPFVDEDAAGQGLSIEIVRAALEPKGYQIKMNFVPWARALNGVKNAQYDVLASAWFTQERSEYLAFSDDYLSNEIKFIMRSKDSFQYNGMDSLTGKNIGVVRGYGYGDEFLNATNFKRHETKDLVSNVKKLVAGRIDLTLEDELVAKSLLAKEAPEMLGKITFVTNPLSTKPMHIAVGKKNPKHQQIIQDFNQGLKEIKASGKFQELVNKYIK</sequence>
<dbReference type="Gene3D" id="3.40.190.10">
    <property type="entry name" value="Periplasmic binding protein-like II"/>
    <property type="match status" value="2"/>
</dbReference>
<dbReference type="RefSeq" id="WP_386720188.1">
    <property type="nucleotide sequence ID" value="NZ_JBHRSZ010000004.1"/>
</dbReference>
<evidence type="ECO:0000313" key="5">
    <source>
        <dbReference type="EMBL" id="MFC3151436.1"/>
    </source>
</evidence>
<evidence type="ECO:0000256" key="1">
    <source>
        <dbReference type="ARBA" id="ARBA00010333"/>
    </source>
</evidence>
<gene>
    <name evidence="5" type="ORF">ACFOEK_10400</name>
</gene>